<evidence type="ECO:0000256" key="4">
    <source>
        <dbReference type="RuleBase" id="RU003939"/>
    </source>
</evidence>
<dbReference type="PRINTS" id="PR01727">
    <property type="entry name" value="DNABINDINGHU"/>
</dbReference>
<protein>
    <submittedName>
        <fullName evidence="5">HU family DNA-binding protein</fullName>
    </submittedName>
</protein>
<evidence type="ECO:0000313" key="6">
    <source>
        <dbReference type="Proteomes" id="UP000825051"/>
    </source>
</evidence>
<dbReference type="InterPro" id="IPR020816">
    <property type="entry name" value="Histone-like_DNA-bd_CS"/>
</dbReference>
<dbReference type="GO" id="GO:0030261">
    <property type="term" value="P:chromosome condensation"/>
    <property type="evidence" value="ECO:0007669"/>
    <property type="project" value="UniProtKB-KW"/>
</dbReference>
<evidence type="ECO:0000313" key="5">
    <source>
        <dbReference type="EMBL" id="QYM79367.1"/>
    </source>
</evidence>
<reference evidence="5" key="1">
    <citation type="submission" date="2021-08" db="EMBL/GenBank/DDBJ databases">
        <title>Genome of a novel bacterium of the phylum Verrucomicrobia, Oleiharenicola sp. KSB-15.</title>
        <authorList>
            <person name="Chung J.-H."/>
            <person name="Ahn J.-H."/>
            <person name="Yoon Y."/>
            <person name="Kim D.-Y."/>
            <person name="An S.-H."/>
            <person name="Park I."/>
            <person name="Yeon J."/>
        </authorList>
    </citation>
    <scope>NUCLEOTIDE SEQUENCE</scope>
    <source>
        <strain evidence="5">KSB-15</strain>
    </source>
</reference>
<organism evidence="5 6">
    <name type="scientific">Horticoccus luteus</name>
    <dbReference type="NCBI Taxonomy" id="2862869"/>
    <lineage>
        <taxon>Bacteria</taxon>
        <taxon>Pseudomonadati</taxon>
        <taxon>Verrucomicrobiota</taxon>
        <taxon>Opitutia</taxon>
        <taxon>Opitutales</taxon>
        <taxon>Opitutaceae</taxon>
        <taxon>Horticoccus</taxon>
    </lineage>
</organism>
<accession>A0A8F9TXJ2</accession>
<comment type="similarity">
    <text evidence="1 4">Belongs to the bacterial histone-like protein family.</text>
</comment>
<dbReference type="Gene3D" id="4.10.520.10">
    <property type="entry name" value="IHF-like DNA-binding proteins"/>
    <property type="match status" value="1"/>
</dbReference>
<dbReference type="GO" id="GO:0003677">
    <property type="term" value="F:DNA binding"/>
    <property type="evidence" value="ECO:0007669"/>
    <property type="project" value="UniProtKB-KW"/>
</dbReference>
<dbReference type="PANTHER" id="PTHR33175">
    <property type="entry name" value="DNA-BINDING PROTEIN HU"/>
    <property type="match status" value="1"/>
</dbReference>
<dbReference type="Pfam" id="PF00216">
    <property type="entry name" value="Bac_DNA_binding"/>
    <property type="match status" value="1"/>
</dbReference>
<dbReference type="Proteomes" id="UP000825051">
    <property type="component" value="Chromosome"/>
</dbReference>
<keyword evidence="3 5" id="KW-0238">DNA-binding</keyword>
<dbReference type="GO" id="GO:0030527">
    <property type="term" value="F:structural constituent of chromatin"/>
    <property type="evidence" value="ECO:0007669"/>
    <property type="project" value="InterPro"/>
</dbReference>
<dbReference type="PROSITE" id="PS00045">
    <property type="entry name" value="HISTONE_LIKE"/>
    <property type="match status" value="1"/>
</dbReference>
<keyword evidence="2" id="KW-0226">DNA condensation</keyword>
<dbReference type="RefSeq" id="WP_220163148.1">
    <property type="nucleotide sequence ID" value="NZ_CP080507.1"/>
</dbReference>
<proteinExistence type="inferred from homology"/>
<evidence type="ECO:0000256" key="1">
    <source>
        <dbReference type="ARBA" id="ARBA00010529"/>
    </source>
</evidence>
<name>A0A8F9TXJ2_9BACT</name>
<keyword evidence="6" id="KW-1185">Reference proteome</keyword>
<dbReference type="EMBL" id="CP080507">
    <property type="protein sequence ID" value="QYM79367.1"/>
    <property type="molecule type" value="Genomic_DNA"/>
</dbReference>
<dbReference type="KEGG" id="ole:K0B96_01745"/>
<dbReference type="AlphaFoldDB" id="A0A8F9TXJ2"/>
<evidence type="ECO:0000256" key="2">
    <source>
        <dbReference type="ARBA" id="ARBA00023067"/>
    </source>
</evidence>
<dbReference type="CDD" id="cd13831">
    <property type="entry name" value="HU"/>
    <property type="match status" value="1"/>
</dbReference>
<dbReference type="SMART" id="SM00411">
    <property type="entry name" value="BHL"/>
    <property type="match status" value="1"/>
</dbReference>
<dbReference type="PANTHER" id="PTHR33175:SF3">
    <property type="entry name" value="DNA-BINDING PROTEIN HU-BETA"/>
    <property type="match status" value="1"/>
</dbReference>
<dbReference type="InterPro" id="IPR010992">
    <property type="entry name" value="IHF-like_DNA-bd_dom_sf"/>
</dbReference>
<dbReference type="GO" id="GO:0005829">
    <property type="term" value="C:cytosol"/>
    <property type="evidence" value="ECO:0007669"/>
    <property type="project" value="TreeGrafter"/>
</dbReference>
<dbReference type="SUPFAM" id="SSF47729">
    <property type="entry name" value="IHF-like DNA-binding proteins"/>
    <property type="match status" value="1"/>
</dbReference>
<gene>
    <name evidence="5" type="ORF">K0B96_01745</name>
</gene>
<evidence type="ECO:0000256" key="3">
    <source>
        <dbReference type="ARBA" id="ARBA00023125"/>
    </source>
</evidence>
<sequence>MNKAELIHEVQKRMGAETSRASAERAVEAVLGAVASGIKQDKQVQIVGFGAFAVTRRAARRGFNPHTKKPMTIKAMKTVRFKPGTELKAAL</sequence>
<dbReference type="InterPro" id="IPR000119">
    <property type="entry name" value="Hist_DNA-bd"/>
</dbReference>